<accession>A0A9D4JZZ6</accession>
<dbReference type="EMBL" id="JAIWYP010000005">
    <property type="protein sequence ID" value="KAH3826882.1"/>
    <property type="molecule type" value="Genomic_DNA"/>
</dbReference>
<gene>
    <name evidence="2" type="ORF">DPMN_128809</name>
</gene>
<keyword evidence="3" id="KW-1185">Reference proteome</keyword>
<dbReference type="AlphaFoldDB" id="A0A9D4JZZ6"/>
<proteinExistence type="predicted"/>
<protein>
    <submittedName>
        <fullName evidence="2">Uncharacterized protein</fullName>
    </submittedName>
</protein>
<reference evidence="2" key="1">
    <citation type="journal article" date="2019" name="bioRxiv">
        <title>The Genome of the Zebra Mussel, Dreissena polymorpha: A Resource for Invasive Species Research.</title>
        <authorList>
            <person name="McCartney M.A."/>
            <person name="Auch B."/>
            <person name="Kono T."/>
            <person name="Mallez S."/>
            <person name="Zhang Y."/>
            <person name="Obille A."/>
            <person name="Becker A."/>
            <person name="Abrahante J.E."/>
            <person name="Garbe J."/>
            <person name="Badalamenti J.P."/>
            <person name="Herman A."/>
            <person name="Mangelson H."/>
            <person name="Liachko I."/>
            <person name="Sullivan S."/>
            <person name="Sone E.D."/>
            <person name="Koren S."/>
            <person name="Silverstein K.A.T."/>
            <person name="Beckman K.B."/>
            <person name="Gohl D.M."/>
        </authorList>
    </citation>
    <scope>NUCLEOTIDE SEQUENCE</scope>
    <source>
        <strain evidence="2">Duluth1</strain>
        <tissue evidence="2">Whole animal</tissue>
    </source>
</reference>
<name>A0A9D4JZZ6_DREPO</name>
<feature type="region of interest" description="Disordered" evidence="1">
    <location>
        <begin position="18"/>
        <end position="46"/>
    </location>
</feature>
<evidence type="ECO:0000256" key="1">
    <source>
        <dbReference type="SAM" id="MobiDB-lite"/>
    </source>
</evidence>
<evidence type="ECO:0000313" key="3">
    <source>
        <dbReference type="Proteomes" id="UP000828390"/>
    </source>
</evidence>
<dbReference type="Proteomes" id="UP000828390">
    <property type="component" value="Unassembled WGS sequence"/>
</dbReference>
<sequence length="86" mass="9903">MAYIVIERQMFQKYSDAQPNFRDTKDGVPANATPREAKPNYSPERCNYTLSPKPKIQCRRKVFCVINKTSKAGKHMTAISHSRWGL</sequence>
<reference evidence="2" key="2">
    <citation type="submission" date="2020-11" db="EMBL/GenBank/DDBJ databases">
        <authorList>
            <person name="McCartney M.A."/>
            <person name="Auch B."/>
            <person name="Kono T."/>
            <person name="Mallez S."/>
            <person name="Becker A."/>
            <person name="Gohl D.M."/>
            <person name="Silverstein K.A.T."/>
            <person name="Koren S."/>
            <person name="Bechman K.B."/>
            <person name="Herman A."/>
            <person name="Abrahante J.E."/>
            <person name="Garbe J."/>
        </authorList>
    </citation>
    <scope>NUCLEOTIDE SEQUENCE</scope>
    <source>
        <strain evidence="2">Duluth1</strain>
        <tissue evidence="2">Whole animal</tissue>
    </source>
</reference>
<evidence type="ECO:0000313" key="2">
    <source>
        <dbReference type="EMBL" id="KAH3826882.1"/>
    </source>
</evidence>
<organism evidence="2 3">
    <name type="scientific">Dreissena polymorpha</name>
    <name type="common">Zebra mussel</name>
    <name type="synonym">Mytilus polymorpha</name>
    <dbReference type="NCBI Taxonomy" id="45954"/>
    <lineage>
        <taxon>Eukaryota</taxon>
        <taxon>Metazoa</taxon>
        <taxon>Spiralia</taxon>
        <taxon>Lophotrochozoa</taxon>
        <taxon>Mollusca</taxon>
        <taxon>Bivalvia</taxon>
        <taxon>Autobranchia</taxon>
        <taxon>Heteroconchia</taxon>
        <taxon>Euheterodonta</taxon>
        <taxon>Imparidentia</taxon>
        <taxon>Neoheterodontei</taxon>
        <taxon>Myida</taxon>
        <taxon>Dreissenoidea</taxon>
        <taxon>Dreissenidae</taxon>
        <taxon>Dreissena</taxon>
    </lineage>
</organism>
<comment type="caution">
    <text evidence="2">The sequence shown here is derived from an EMBL/GenBank/DDBJ whole genome shotgun (WGS) entry which is preliminary data.</text>
</comment>